<keyword evidence="1" id="KW-0560">Oxidoreductase</keyword>
<evidence type="ECO:0000313" key="4">
    <source>
        <dbReference type="EMBL" id="UOQ57426.1"/>
    </source>
</evidence>
<accession>A0ABY4FMF1</accession>
<proteinExistence type="predicted"/>
<dbReference type="InterPro" id="IPR036188">
    <property type="entry name" value="FAD/NAD-bd_sf"/>
</dbReference>
<keyword evidence="2 4" id="KW-0503">Monooxygenase</keyword>
<dbReference type="InterPro" id="IPR002938">
    <property type="entry name" value="FAD-bd"/>
</dbReference>
<dbReference type="GO" id="GO:0004497">
    <property type="term" value="F:monooxygenase activity"/>
    <property type="evidence" value="ECO:0007669"/>
    <property type="project" value="UniProtKB-KW"/>
</dbReference>
<dbReference type="PANTHER" id="PTHR13789">
    <property type="entry name" value="MONOOXYGENASE"/>
    <property type="match status" value="1"/>
</dbReference>
<keyword evidence="5" id="KW-1185">Reference proteome</keyword>
<dbReference type="Proteomes" id="UP000831786">
    <property type="component" value="Chromosome"/>
</dbReference>
<reference evidence="4 5" key="1">
    <citation type="submission" date="2022-04" db="EMBL/GenBank/DDBJ databases">
        <title>Leucobacter sp. isolated from rhizosphere of garlic.</title>
        <authorList>
            <person name="Won M."/>
            <person name="Lee C.-M."/>
            <person name="Woen H.-Y."/>
            <person name="Kwon S.-W."/>
        </authorList>
    </citation>
    <scope>NUCLEOTIDE SEQUENCE [LARGE SCALE GENOMIC DNA]</scope>
    <source>
        <strain evidence="4 5">H21R-40</strain>
    </source>
</reference>
<dbReference type="EMBL" id="CP095045">
    <property type="protein sequence ID" value="UOQ57426.1"/>
    <property type="molecule type" value="Genomic_DNA"/>
</dbReference>
<evidence type="ECO:0000256" key="2">
    <source>
        <dbReference type="ARBA" id="ARBA00023033"/>
    </source>
</evidence>
<evidence type="ECO:0000259" key="3">
    <source>
        <dbReference type="Pfam" id="PF01494"/>
    </source>
</evidence>
<feature type="domain" description="FAD-binding" evidence="3">
    <location>
        <begin position="8"/>
        <end position="354"/>
    </location>
</feature>
<dbReference type="Pfam" id="PF01494">
    <property type="entry name" value="FAD_binding_3"/>
    <property type="match status" value="1"/>
</dbReference>
<dbReference type="InterPro" id="IPR050493">
    <property type="entry name" value="FAD-dep_Monooxygenase_BioMet"/>
</dbReference>
<dbReference type="PRINTS" id="PR00420">
    <property type="entry name" value="RNGMNOXGNASE"/>
</dbReference>
<organism evidence="4 5">
    <name type="scientific">Leucobacter allii</name>
    <dbReference type="NCBI Taxonomy" id="2932247"/>
    <lineage>
        <taxon>Bacteria</taxon>
        <taxon>Bacillati</taxon>
        <taxon>Actinomycetota</taxon>
        <taxon>Actinomycetes</taxon>
        <taxon>Micrococcales</taxon>
        <taxon>Microbacteriaceae</taxon>
        <taxon>Leucobacter</taxon>
    </lineage>
</organism>
<evidence type="ECO:0000256" key="1">
    <source>
        <dbReference type="ARBA" id="ARBA00023002"/>
    </source>
</evidence>
<sequence length="416" mass="44942">MGTEQQHPIAVLGAGPAGMAAALALRVAGHEVVIYERYPQARPAGNILNLWPPPIKALQDMGVDTVDLGAPCHTTFRNARGKVRADVRIPPDIVARYGGGFIGMLRPDLYARMLDALPEGILRTGREVTGIDDHGDGVTLRFADGSGAETPLLIGADGIDSQVRRHLWGGPEKRPHHLHVIGGFTFAPDHAAPEWAGVEWDEVVLSHTRAVQGTYTTIRSGGRTGVQWWVLEAWPDDRAAPARLHEHALDRAQGFPGPLAALVRATRPEDMQRWPIRDIAPMRQWSRGRITLAGDAAHATSPYAAYGAGMSICDGYFLGQRLAGVDLADTAAVSAALQSYERTRIPHTTAQVQQAYVLGRLFHHLPAPLRPLRDAILDRTPMLQKQVGERSPGEIVDQLAEMGEGILSPAAPHAAA</sequence>
<dbReference type="Gene3D" id="3.50.50.60">
    <property type="entry name" value="FAD/NAD(P)-binding domain"/>
    <property type="match status" value="1"/>
</dbReference>
<name>A0ABY4FMF1_9MICO</name>
<dbReference type="RefSeq" id="WP_244728164.1">
    <property type="nucleotide sequence ID" value="NZ_CP095045.1"/>
</dbReference>
<evidence type="ECO:0000313" key="5">
    <source>
        <dbReference type="Proteomes" id="UP000831786"/>
    </source>
</evidence>
<dbReference type="PANTHER" id="PTHR13789:SF309">
    <property type="entry name" value="PUTATIVE (AFU_ORTHOLOGUE AFUA_6G14510)-RELATED"/>
    <property type="match status" value="1"/>
</dbReference>
<gene>
    <name evidence="4" type="ORF">MUN78_00855</name>
</gene>
<protein>
    <submittedName>
        <fullName evidence="4">FAD-dependent monooxygenase</fullName>
    </submittedName>
</protein>
<dbReference type="SUPFAM" id="SSF51905">
    <property type="entry name" value="FAD/NAD(P)-binding domain"/>
    <property type="match status" value="1"/>
</dbReference>